<dbReference type="InterPro" id="IPR050079">
    <property type="entry name" value="DEAD_box_RNA_helicase"/>
</dbReference>
<proteinExistence type="predicted"/>
<protein>
    <recommendedName>
        <fullName evidence="8">RNA helicase</fullName>
    </recommendedName>
</protein>
<gene>
    <name evidence="6" type="ORF">F2Q68_00033628</name>
    <name evidence="5" type="ORF">F2Q70_00029252</name>
</gene>
<reference evidence="6" key="1">
    <citation type="submission" date="2019-12" db="EMBL/GenBank/DDBJ databases">
        <title>Genome sequencing and annotation of Brassica cretica.</title>
        <authorList>
            <person name="Studholme D.J."/>
            <person name="Sarris P.F."/>
        </authorList>
    </citation>
    <scope>NUCLEOTIDE SEQUENCE</scope>
    <source>
        <strain evidence="6">PFS-001/15</strain>
        <strain evidence="5">PFS-102/07</strain>
        <tissue evidence="6">Leaf</tissue>
    </source>
</reference>
<keyword evidence="1" id="KW-0547">Nucleotide-binding</keyword>
<dbReference type="PANTHER" id="PTHR47959:SF23">
    <property type="entry name" value="HELICASE ATP-BINDING DOMAIN-CONTAINING PROTEIN"/>
    <property type="match status" value="1"/>
</dbReference>
<evidence type="ECO:0000256" key="4">
    <source>
        <dbReference type="ARBA" id="ARBA00022840"/>
    </source>
</evidence>
<evidence type="ECO:0000256" key="3">
    <source>
        <dbReference type="ARBA" id="ARBA00022806"/>
    </source>
</evidence>
<keyword evidence="3" id="KW-0347">Helicase</keyword>
<dbReference type="GO" id="GO:0005829">
    <property type="term" value="C:cytosol"/>
    <property type="evidence" value="ECO:0007669"/>
    <property type="project" value="TreeGrafter"/>
</dbReference>
<dbReference type="GO" id="GO:0003724">
    <property type="term" value="F:RNA helicase activity"/>
    <property type="evidence" value="ECO:0007669"/>
    <property type="project" value="TreeGrafter"/>
</dbReference>
<dbReference type="InterPro" id="IPR027417">
    <property type="entry name" value="P-loop_NTPase"/>
</dbReference>
<dbReference type="PANTHER" id="PTHR47959">
    <property type="entry name" value="ATP-DEPENDENT RNA HELICASE RHLE-RELATED"/>
    <property type="match status" value="1"/>
</dbReference>
<dbReference type="EMBL" id="QGKY02002305">
    <property type="protein sequence ID" value="KAF2531514.1"/>
    <property type="molecule type" value="Genomic_DNA"/>
</dbReference>
<evidence type="ECO:0000313" key="6">
    <source>
        <dbReference type="EMBL" id="KAF2552474.1"/>
    </source>
</evidence>
<keyword evidence="2" id="KW-0378">Hydrolase</keyword>
<organism evidence="6 7">
    <name type="scientific">Brassica cretica</name>
    <name type="common">Mustard</name>
    <dbReference type="NCBI Taxonomy" id="69181"/>
    <lineage>
        <taxon>Eukaryota</taxon>
        <taxon>Viridiplantae</taxon>
        <taxon>Streptophyta</taxon>
        <taxon>Embryophyta</taxon>
        <taxon>Tracheophyta</taxon>
        <taxon>Spermatophyta</taxon>
        <taxon>Magnoliopsida</taxon>
        <taxon>eudicotyledons</taxon>
        <taxon>Gunneridae</taxon>
        <taxon>Pentapetalae</taxon>
        <taxon>rosids</taxon>
        <taxon>malvids</taxon>
        <taxon>Brassicales</taxon>
        <taxon>Brassicaceae</taxon>
        <taxon>Brassiceae</taxon>
        <taxon>Brassica</taxon>
    </lineage>
</organism>
<dbReference type="GO" id="GO:0016787">
    <property type="term" value="F:hydrolase activity"/>
    <property type="evidence" value="ECO:0007669"/>
    <property type="project" value="UniProtKB-KW"/>
</dbReference>
<accession>A0A8S9H6L4</accession>
<sequence length="318" mass="35443">MDSPTRFAAQDYAAKYERIDVGDWESVGSSNSDDGLVISEIGISLEIVKALSRRGIQKPFPTQKVVLQPAMQGRARTGTEKTLAFGITVIDKIIKFNTKHGHGKNPLSFILTPTKDLARQVAKFKEALSLVRGTYNPVLIVEAGVFPVLVNLYVYENNKEVMMFAGRAITTNIVTAMVKMRSVDEAWAVLSNRISNLDAKAKIASQDRKSFAIGANLFIGNLDYCIYDILVIMRNLGFGFISYDSFDASDAGTECREYTTIKNADFVSCSDETKEKIRASVKQFWAERSRIKRLKERLTSFWSEIVSEAAIEEGSCEL</sequence>
<evidence type="ECO:0000313" key="5">
    <source>
        <dbReference type="EMBL" id="KAF2531514.1"/>
    </source>
</evidence>
<evidence type="ECO:0008006" key="8">
    <source>
        <dbReference type="Google" id="ProtNLM"/>
    </source>
</evidence>
<keyword evidence="4" id="KW-0067">ATP-binding</keyword>
<dbReference type="Gene3D" id="3.40.50.300">
    <property type="entry name" value="P-loop containing nucleotide triphosphate hydrolases"/>
    <property type="match status" value="1"/>
</dbReference>
<dbReference type="AlphaFoldDB" id="A0A8S9H6L4"/>
<dbReference type="SUPFAM" id="SSF52540">
    <property type="entry name" value="P-loop containing nucleoside triphosphate hydrolases"/>
    <property type="match status" value="1"/>
</dbReference>
<dbReference type="Proteomes" id="UP000712281">
    <property type="component" value="Unassembled WGS sequence"/>
</dbReference>
<evidence type="ECO:0000313" key="7">
    <source>
        <dbReference type="Proteomes" id="UP000712281"/>
    </source>
</evidence>
<dbReference type="EMBL" id="QGKW02001988">
    <property type="protein sequence ID" value="KAF2552474.1"/>
    <property type="molecule type" value="Genomic_DNA"/>
</dbReference>
<comment type="caution">
    <text evidence="6">The sequence shown here is derived from an EMBL/GenBank/DDBJ whole genome shotgun (WGS) entry which is preliminary data.</text>
</comment>
<dbReference type="GO" id="GO:0005524">
    <property type="term" value="F:ATP binding"/>
    <property type="evidence" value="ECO:0007669"/>
    <property type="project" value="UniProtKB-KW"/>
</dbReference>
<evidence type="ECO:0000256" key="2">
    <source>
        <dbReference type="ARBA" id="ARBA00022801"/>
    </source>
</evidence>
<name>A0A8S9H6L4_BRACR</name>
<evidence type="ECO:0000256" key="1">
    <source>
        <dbReference type="ARBA" id="ARBA00022741"/>
    </source>
</evidence>